<dbReference type="EMBL" id="CP104694">
    <property type="protein sequence ID" value="UXI67626.1"/>
    <property type="molecule type" value="Genomic_DNA"/>
</dbReference>
<accession>A0ABY6BC52</accession>
<evidence type="ECO:0000313" key="4">
    <source>
        <dbReference type="EMBL" id="UXI67626.1"/>
    </source>
</evidence>
<evidence type="ECO:0000259" key="3">
    <source>
        <dbReference type="Pfam" id="PF13349"/>
    </source>
</evidence>
<keyword evidence="5" id="KW-1185">Reference proteome</keyword>
<proteinExistence type="predicted"/>
<feature type="chain" id="PRO_5045740038" evidence="2">
    <location>
        <begin position="20"/>
        <end position="300"/>
    </location>
</feature>
<protein>
    <submittedName>
        <fullName evidence="4">DUF4097 domain-containing protein</fullName>
    </submittedName>
</protein>
<organism evidence="4 5">
    <name type="scientific">Tahibacter amnicola</name>
    <dbReference type="NCBI Taxonomy" id="2976241"/>
    <lineage>
        <taxon>Bacteria</taxon>
        <taxon>Pseudomonadati</taxon>
        <taxon>Pseudomonadota</taxon>
        <taxon>Gammaproteobacteria</taxon>
        <taxon>Lysobacterales</taxon>
        <taxon>Rhodanobacteraceae</taxon>
        <taxon>Tahibacter</taxon>
    </lineage>
</organism>
<feature type="signal peptide" evidence="2">
    <location>
        <begin position="1"/>
        <end position="19"/>
    </location>
</feature>
<reference evidence="4" key="1">
    <citation type="submission" date="2022-09" db="EMBL/GenBank/DDBJ databases">
        <title>Tahibacter sp. nov., isolated from a fresh water.</title>
        <authorList>
            <person name="Baek J.H."/>
            <person name="Lee J.K."/>
            <person name="Kim J.M."/>
            <person name="Jeon C.O."/>
        </authorList>
    </citation>
    <scope>NUCLEOTIDE SEQUENCE</scope>
    <source>
        <strain evidence="4">W38</strain>
    </source>
</reference>
<evidence type="ECO:0000256" key="2">
    <source>
        <dbReference type="SAM" id="SignalP"/>
    </source>
</evidence>
<evidence type="ECO:0000256" key="1">
    <source>
        <dbReference type="SAM" id="MobiDB-lite"/>
    </source>
</evidence>
<sequence length="300" mass="30801">MKFIFIPMLALLAPALAQAGTPINETRAVDAAARIEIHNIKGEVNVTGWDKPEVAITGTLGDGAKRLGVDGSGSHLEIRVEGPDKSSSWFGWGADTAMGDTILNIKVPRKASVEIGVVSAAVVVSDLSGGELQIDSVSGRIRTQADASRLRIESVSGDVSFDGKAGETEVETVSGDVVARGVGGHVRVETVSGTLDILANAPMDDVTAGSVSGDIELRGSLAGAGRIHVETMSGDVKLGLRGDLAAKIEAETFSGTLRSDFGTVEKPEHGPGSSLEATVGGGSGRVEIDAFSGDVSITRE</sequence>
<gene>
    <name evidence="4" type="ORF">N4264_23270</name>
</gene>
<dbReference type="RefSeq" id="WP_261694596.1">
    <property type="nucleotide sequence ID" value="NZ_CP104694.1"/>
</dbReference>
<keyword evidence="2" id="KW-0732">Signal</keyword>
<feature type="region of interest" description="Disordered" evidence="1">
    <location>
        <begin position="260"/>
        <end position="281"/>
    </location>
</feature>
<dbReference type="Pfam" id="PF13349">
    <property type="entry name" value="DUF4097"/>
    <property type="match status" value="1"/>
</dbReference>
<evidence type="ECO:0000313" key="5">
    <source>
        <dbReference type="Proteomes" id="UP001064632"/>
    </source>
</evidence>
<name>A0ABY6BC52_9GAMM</name>
<dbReference type="InterPro" id="IPR025164">
    <property type="entry name" value="Toastrack_DUF4097"/>
</dbReference>
<dbReference type="Proteomes" id="UP001064632">
    <property type="component" value="Chromosome"/>
</dbReference>
<feature type="domain" description="DUF4097" evidence="3">
    <location>
        <begin position="34"/>
        <end position="298"/>
    </location>
</feature>